<accession>I6ZTU8</accession>
<dbReference type="KEGG" id="mro:MROS_2189"/>
<dbReference type="PATRIC" id="fig|1191523.3.peg.2314"/>
<proteinExistence type="predicted"/>
<evidence type="ECO:0008006" key="4">
    <source>
        <dbReference type="Google" id="ProtNLM"/>
    </source>
</evidence>
<dbReference type="SUPFAM" id="SSF101498">
    <property type="entry name" value="Anti-sigma factor FlgM"/>
    <property type="match status" value="1"/>
</dbReference>
<keyword evidence="3" id="KW-1185">Reference proteome</keyword>
<dbReference type="OrthoDB" id="9947770at2"/>
<evidence type="ECO:0000313" key="3">
    <source>
        <dbReference type="Proteomes" id="UP000009011"/>
    </source>
</evidence>
<reference evidence="2 3" key="1">
    <citation type="journal article" date="2013" name="PLoS ONE">
        <title>Genomic analysis of Melioribacter roseus, facultatively anaerobic organotrophic bacterium representing a novel deep lineage within Bacteriodetes/Chlorobi group.</title>
        <authorList>
            <person name="Kadnikov V.V."/>
            <person name="Mardanov A.V."/>
            <person name="Podosokorskaya O.A."/>
            <person name="Gavrilov S.N."/>
            <person name="Kublanov I.V."/>
            <person name="Beletsky A.V."/>
            <person name="Bonch-Osmolovskaya E.A."/>
            <person name="Ravin N.V."/>
        </authorList>
    </citation>
    <scope>NUCLEOTIDE SEQUENCE [LARGE SCALE GENOMIC DNA]</scope>
    <source>
        <strain evidence="3">JCM 17771 / P3M-2</strain>
    </source>
</reference>
<feature type="compositionally biased region" description="Basic and acidic residues" evidence="1">
    <location>
        <begin position="27"/>
        <end position="36"/>
    </location>
</feature>
<feature type="compositionally biased region" description="Polar residues" evidence="1">
    <location>
        <begin position="1"/>
        <end position="16"/>
    </location>
</feature>
<organism evidence="2 3">
    <name type="scientific">Melioribacter roseus (strain DSM 23840 / JCM 17771 / VKM B-2668 / P3M-2)</name>
    <dbReference type="NCBI Taxonomy" id="1191523"/>
    <lineage>
        <taxon>Bacteria</taxon>
        <taxon>Pseudomonadati</taxon>
        <taxon>Ignavibacteriota</taxon>
        <taxon>Ignavibacteria</taxon>
        <taxon>Ignavibacteriales</taxon>
        <taxon>Melioribacteraceae</taxon>
        <taxon>Melioribacter</taxon>
    </lineage>
</organism>
<name>I6ZTU8_MELRP</name>
<dbReference type="InterPro" id="IPR035890">
    <property type="entry name" value="Anti-sigma-28_factor_FlgM_sf"/>
</dbReference>
<sequence length="86" mass="9665">MDIKGISNNSTFTHDPNQLKKASVKQPEVKETDKIEISSTARELAKNEAASKKLEEIKQKISSKFYDSDEVINKVAEAILKELKES</sequence>
<dbReference type="STRING" id="1191523.MROS_2189"/>
<dbReference type="AlphaFoldDB" id="I6ZTU8"/>
<dbReference type="Proteomes" id="UP000009011">
    <property type="component" value="Chromosome"/>
</dbReference>
<dbReference type="EMBL" id="CP003557">
    <property type="protein sequence ID" value="AFN75419.1"/>
    <property type="molecule type" value="Genomic_DNA"/>
</dbReference>
<protein>
    <recommendedName>
        <fullName evidence="4">Anti-sigma-28 factor FlgM C-terminal domain-containing protein</fullName>
    </recommendedName>
</protein>
<evidence type="ECO:0000256" key="1">
    <source>
        <dbReference type="SAM" id="MobiDB-lite"/>
    </source>
</evidence>
<evidence type="ECO:0000313" key="2">
    <source>
        <dbReference type="EMBL" id="AFN75419.1"/>
    </source>
</evidence>
<gene>
    <name evidence="2" type="ordered locus">MROS_2189</name>
</gene>
<feature type="region of interest" description="Disordered" evidence="1">
    <location>
        <begin position="1"/>
        <end position="42"/>
    </location>
</feature>
<dbReference type="HOGENOM" id="CLU_2538035_0_0_10"/>
<dbReference type="RefSeq" id="WP_014856851.1">
    <property type="nucleotide sequence ID" value="NC_018178.1"/>
</dbReference>